<comment type="caution">
    <text evidence="1">The sequence shown here is derived from an EMBL/GenBank/DDBJ whole genome shotgun (WGS) entry which is preliminary data.</text>
</comment>
<gene>
    <name evidence="1" type="ORF">HZF05_02960</name>
</gene>
<reference evidence="1 2" key="1">
    <citation type="submission" date="2020-07" db="EMBL/GenBank/DDBJ databases">
        <authorList>
            <person name="Sun Q."/>
        </authorList>
    </citation>
    <scope>NUCLEOTIDE SEQUENCE [LARGE SCALE GENOMIC DNA]</scope>
    <source>
        <strain evidence="1 2">CGMCC 1.13654</strain>
    </source>
</reference>
<dbReference type="Proteomes" id="UP000570166">
    <property type="component" value="Unassembled WGS sequence"/>
</dbReference>
<accession>A0A838L2A4</accession>
<protein>
    <submittedName>
        <fullName evidence="1">Uncharacterized protein</fullName>
    </submittedName>
</protein>
<dbReference type="RefSeq" id="WP_160365110.1">
    <property type="nucleotide sequence ID" value="NZ_JACEIB010000001.1"/>
</dbReference>
<organism evidence="1 2">
    <name type="scientific">Sphingomonas chungangi</name>
    <dbReference type="NCBI Taxonomy" id="2683589"/>
    <lineage>
        <taxon>Bacteria</taxon>
        <taxon>Pseudomonadati</taxon>
        <taxon>Pseudomonadota</taxon>
        <taxon>Alphaproteobacteria</taxon>
        <taxon>Sphingomonadales</taxon>
        <taxon>Sphingomonadaceae</taxon>
        <taxon>Sphingomonas</taxon>
    </lineage>
</organism>
<name>A0A838L2A4_9SPHN</name>
<dbReference type="AlphaFoldDB" id="A0A838L2A4"/>
<sequence>MSYDRTDLVAALRAEATRLAGRPSDLVQRASVYHHLFQHSGGNHAFPLLAAHGALWASGYFRSGIRLGIWLARAEGLVRDGMDDRIAMLHRLAEAFREINRQVCVETSVIYHLTGRNTFAQKAEQIVPPALLDAMARCHHARRAGRSLDDRDRKRLFHAFFLWEQAQIVGPAVDRAFAAFGWRIVKAAALRPRIDFAYFGLSGPLRFRDFSDTNERIDKGLAAFDRGASTGWGEVARSLGDYGIMPAGILADPARHVRSIARGASAVAMMA</sequence>
<proteinExistence type="predicted"/>
<dbReference type="EMBL" id="JACEIB010000001">
    <property type="protein sequence ID" value="MBA2933050.1"/>
    <property type="molecule type" value="Genomic_DNA"/>
</dbReference>
<keyword evidence="2" id="KW-1185">Reference proteome</keyword>
<evidence type="ECO:0000313" key="2">
    <source>
        <dbReference type="Proteomes" id="UP000570166"/>
    </source>
</evidence>
<evidence type="ECO:0000313" key="1">
    <source>
        <dbReference type="EMBL" id="MBA2933050.1"/>
    </source>
</evidence>